<name>A0A9P7D408_9AGAM</name>
<evidence type="ECO:0000256" key="9">
    <source>
        <dbReference type="ARBA" id="ARBA00023004"/>
    </source>
</evidence>
<dbReference type="EMBL" id="JABBWD010000019">
    <property type="protein sequence ID" value="KAG1777646.1"/>
    <property type="molecule type" value="Genomic_DNA"/>
</dbReference>
<organism evidence="12 13">
    <name type="scientific">Suillus placidus</name>
    <dbReference type="NCBI Taxonomy" id="48579"/>
    <lineage>
        <taxon>Eukaryota</taxon>
        <taxon>Fungi</taxon>
        <taxon>Dikarya</taxon>
        <taxon>Basidiomycota</taxon>
        <taxon>Agaricomycotina</taxon>
        <taxon>Agaricomycetes</taxon>
        <taxon>Agaricomycetidae</taxon>
        <taxon>Boletales</taxon>
        <taxon>Suillineae</taxon>
        <taxon>Suillaceae</taxon>
        <taxon>Suillus</taxon>
    </lineage>
</organism>
<protein>
    <submittedName>
        <fullName evidence="12">Uncharacterized protein</fullName>
    </submittedName>
</protein>
<dbReference type="InterPro" id="IPR001128">
    <property type="entry name" value="Cyt_P450"/>
</dbReference>
<dbReference type="Gene3D" id="1.10.630.10">
    <property type="entry name" value="Cytochrome P450"/>
    <property type="match status" value="1"/>
</dbReference>
<dbReference type="GO" id="GO:0016020">
    <property type="term" value="C:membrane"/>
    <property type="evidence" value="ECO:0007669"/>
    <property type="project" value="UniProtKB-SubCell"/>
</dbReference>
<comment type="cofactor">
    <cofactor evidence="1">
        <name>heme</name>
        <dbReference type="ChEBI" id="CHEBI:30413"/>
    </cofactor>
</comment>
<dbReference type="PANTHER" id="PTHR46300:SF2">
    <property type="entry name" value="CYTOCHROME P450 MONOOXYGENASE ALNH-RELATED"/>
    <property type="match status" value="1"/>
</dbReference>
<keyword evidence="7" id="KW-1133">Transmembrane helix</keyword>
<evidence type="ECO:0000256" key="5">
    <source>
        <dbReference type="ARBA" id="ARBA00022692"/>
    </source>
</evidence>
<evidence type="ECO:0000313" key="13">
    <source>
        <dbReference type="Proteomes" id="UP000714275"/>
    </source>
</evidence>
<dbReference type="InterPro" id="IPR036396">
    <property type="entry name" value="Cyt_P450_sf"/>
</dbReference>
<comment type="caution">
    <text evidence="12">The sequence shown here is derived from an EMBL/GenBank/DDBJ whole genome shotgun (WGS) entry which is preliminary data.</text>
</comment>
<dbReference type="PANTHER" id="PTHR46300">
    <property type="entry name" value="P450, PUTATIVE (EUROFUNG)-RELATED-RELATED"/>
    <property type="match status" value="1"/>
</dbReference>
<evidence type="ECO:0000256" key="7">
    <source>
        <dbReference type="ARBA" id="ARBA00022989"/>
    </source>
</evidence>
<reference evidence="12" key="1">
    <citation type="journal article" date="2020" name="New Phytol.">
        <title>Comparative genomics reveals dynamic genome evolution in host specialist ectomycorrhizal fungi.</title>
        <authorList>
            <person name="Lofgren L.A."/>
            <person name="Nguyen N.H."/>
            <person name="Vilgalys R."/>
            <person name="Ruytinx J."/>
            <person name="Liao H.L."/>
            <person name="Branco S."/>
            <person name="Kuo A."/>
            <person name="LaButti K."/>
            <person name="Lipzen A."/>
            <person name="Andreopoulos W."/>
            <person name="Pangilinan J."/>
            <person name="Riley R."/>
            <person name="Hundley H."/>
            <person name="Na H."/>
            <person name="Barry K."/>
            <person name="Grigoriev I.V."/>
            <person name="Stajich J.E."/>
            <person name="Kennedy P.G."/>
        </authorList>
    </citation>
    <scope>NUCLEOTIDE SEQUENCE</scope>
    <source>
        <strain evidence="12">DOB743</strain>
    </source>
</reference>
<dbReference type="GO" id="GO:0005506">
    <property type="term" value="F:iron ion binding"/>
    <property type="evidence" value="ECO:0007669"/>
    <property type="project" value="InterPro"/>
</dbReference>
<evidence type="ECO:0000256" key="8">
    <source>
        <dbReference type="ARBA" id="ARBA00023002"/>
    </source>
</evidence>
<dbReference type="GO" id="GO:0004497">
    <property type="term" value="F:monooxygenase activity"/>
    <property type="evidence" value="ECO:0007669"/>
    <property type="project" value="UniProtKB-KW"/>
</dbReference>
<dbReference type="GO" id="GO:0016705">
    <property type="term" value="F:oxidoreductase activity, acting on paired donors, with incorporation or reduction of molecular oxygen"/>
    <property type="evidence" value="ECO:0007669"/>
    <property type="project" value="InterPro"/>
</dbReference>
<evidence type="ECO:0000256" key="4">
    <source>
        <dbReference type="ARBA" id="ARBA00022617"/>
    </source>
</evidence>
<sequence>MPWSCSTLLSPATYNTVRFKSEYFIALGISASSPVPTVTVCAFGGTIALLLALVIAKRSKASPVIGNALHRNSSLRQREIYLRRAQTLLADLLNDPQDLEPNIQTQGQLYRGNIMEITHGHEMQPENDCLCHRAIDRNPYERANSSESGYSLNIAAWSTGKHDALYSRKPFLLDSKKQYNHKARRLCTHSFSPWFSIQKFSQAQSETDTVVGSTRLPCFEARPSLPYVKAILGDMLRWNPVVPLGIPHATSSDDIVGYSILKCLYLQFNHIQQWISLALTGTRVIIIHWAMSRDEEYLDLDGFRLGSYFGSDRSLNSHSITNEPIFSWAADAPNEREEIVDFGQVLYEKAKGVDGREIEVKSQFTTGMAIRTVHFRCAFLYSVQREKLAPDQPLTGGNLNFSHIGSGLGSRHANFVRDSNAGFKSFAPGTRWNVGFQRPCAKEKRFLPAWQ</sequence>
<comment type="subcellular location">
    <subcellularLocation>
        <location evidence="2">Membrane</location>
        <topology evidence="2">Single-pass membrane protein</topology>
    </subcellularLocation>
</comment>
<keyword evidence="6" id="KW-0479">Metal-binding</keyword>
<gene>
    <name evidence="12" type="ORF">EV702DRAFT_1045057</name>
</gene>
<dbReference type="OrthoDB" id="2789670at2759"/>
<accession>A0A9P7D408</accession>
<dbReference type="Proteomes" id="UP000714275">
    <property type="component" value="Unassembled WGS sequence"/>
</dbReference>
<dbReference type="SUPFAM" id="SSF48264">
    <property type="entry name" value="Cytochrome P450"/>
    <property type="match status" value="1"/>
</dbReference>
<dbReference type="GO" id="GO:0020037">
    <property type="term" value="F:heme binding"/>
    <property type="evidence" value="ECO:0007669"/>
    <property type="project" value="InterPro"/>
</dbReference>
<keyword evidence="11" id="KW-0472">Membrane</keyword>
<keyword evidence="8" id="KW-0560">Oxidoreductase</keyword>
<dbReference type="Pfam" id="PF00067">
    <property type="entry name" value="p450"/>
    <property type="match status" value="1"/>
</dbReference>
<keyword evidence="5" id="KW-0812">Transmembrane</keyword>
<evidence type="ECO:0000256" key="3">
    <source>
        <dbReference type="ARBA" id="ARBA00010617"/>
    </source>
</evidence>
<proteinExistence type="inferred from homology"/>
<comment type="similarity">
    <text evidence="3">Belongs to the cytochrome P450 family.</text>
</comment>
<dbReference type="InterPro" id="IPR050364">
    <property type="entry name" value="Cytochrome_P450_fung"/>
</dbReference>
<evidence type="ECO:0000313" key="12">
    <source>
        <dbReference type="EMBL" id="KAG1777646.1"/>
    </source>
</evidence>
<evidence type="ECO:0000256" key="10">
    <source>
        <dbReference type="ARBA" id="ARBA00023033"/>
    </source>
</evidence>
<evidence type="ECO:0000256" key="11">
    <source>
        <dbReference type="ARBA" id="ARBA00023136"/>
    </source>
</evidence>
<keyword evidence="10" id="KW-0503">Monooxygenase</keyword>
<evidence type="ECO:0000256" key="6">
    <source>
        <dbReference type="ARBA" id="ARBA00022723"/>
    </source>
</evidence>
<dbReference type="AlphaFoldDB" id="A0A9P7D408"/>
<evidence type="ECO:0000256" key="2">
    <source>
        <dbReference type="ARBA" id="ARBA00004167"/>
    </source>
</evidence>
<keyword evidence="4" id="KW-0349">Heme</keyword>
<evidence type="ECO:0000256" key="1">
    <source>
        <dbReference type="ARBA" id="ARBA00001971"/>
    </source>
</evidence>
<keyword evidence="9" id="KW-0408">Iron</keyword>
<keyword evidence="13" id="KW-1185">Reference proteome</keyword>